<keyword evidence="6" id="KW-1185">Reference proteome</keyword>
<evidence type="ECO:0000313" key="5">
    <source>
        <dbReference type="EMBL" id="ORX58018.1"/>
    </source>
</evidence>
<dbReference type="Gene3D" id="2.170.270.10">
    <property type="entry name" value="SET domain"/>
    <property type="match status" value="1"/>
</dbReference>
<feature type="domain" description="SET" evidence="4">
    <location>
        <begin position="54"/>
        <end position="294"/>
    </location>
</feature>
<keyword evidence="1" id="KW-0479">Metal-binding</keyword>
<gene>
    <name evidence="5" type="ORF">DM01DRAFT_1333695</name>
</gene>
<evidence type="ECO:0000259" key="4">
    <source>
        <dbReference type="PROSITE" id="PS50280"/>
    </source>
</evidence>
<dbReference type="STRING" id="101127.A0A1X2GNN7"/>
<dbReference type="Proteomes" id="UP000242146">
    <property type="component" value="Unassembled WGS sequence"/>
</dbReference>
<dbReference type="PROSITE" id="PS01360">
    <property type="entry name" value="ZF_MYND_1"/>
    <property type="match status" value="1"/>
</dbReference>
<dbReference type="InterPro" id="IPR050869">
    <property type="entry name" value="H3K4_H4K5_MeTrfase"/>
</dbReference>
<dbReference type="InterPro" id="IPR046341">
    <property type="entry name" value="SET_dom_sf"/>
</dbReference>
<proteinExistence type="predicted"/>
<organism evidence="5 6">
    <name type="scientific">Hesseltinella vesiculosa</name>
    <dbReference type="NCBI Taxonomy" id="101127"/>
    <lineage>
        <taxon>Eukaryota</taxon>
        <taxon>Fungi</taxon>
        <taxon>Fungi incertae sedis</taxon>
        <taxon>Mucoromycota</taxon>
        <taxon>Mucoromycotina</taxon>
        <taxon>Mucoromycetes</taxon>
        <taxon>Mucorales</taxon>
        <taxon>Cunninghamellaceae</taxon>
        <taxon>Hesseltinella</taxon>
    </lineage>
</organism>
<comment type="caution">
    <text evidence="5">The sequence shown here is derived from an EMBL/GenBank/DDBJ whole genome shotgun (WGS) entry which is preliminary data.</text>
</comment>
<evidence type="ECO:0000313" key="6">
    <source>
        <dbReference type="Proteomes" id="UP000242146"/>
    </source>
</evidence>
<dbReference type="Gene3D" id="6.10.140.2220">
    <property type="match status" value="1"/>
</dbReference>
<dbReference type="Pfam" id="PF00856">
    <property type="entry name" value="SET"/>
    <property type="match status" value="1"/>
</dbReference>
<evidence type="ECO:0000256" key="2">
    <source>
        <dbReference type="ARBA" id="ARBA00022771"/>
    </source>
</evidence>
<dbReference type="GO" id="GO:0008270">
    <property type="term" value="F:zinc ion binding"/>
    <property type="evidence" value="ECO:0007669"/>
    <property type="project" value="UniProtKB-KW"/>
</dbReference>
<keyword evidence="2" id="KW-0863">Zinc-finger</keyword>
<dbReference type="InterPro" id="IPR002893">
    <property type="entry name" value="Znf_MYND"/>
</dbReference>
<dbReference type="PROSITE" id="PS50280">
    <property type="entry name" value="SET"/>
    <property type="match status" value="1"/>
</dbReference>
<evidence type="ECO:0000256" key="3">
    <source>
        <dbReference type="ARBA" id="ARBA00022833"/>
    </source>
</evidence>
<name>A0A1X2GNN7_9FUNG</name>
<keyword evidence="3" id="KW-0862">Zinc</keyword>
<dbReference type="OrthoDB" id="265717at2759"/>
<dbReference type="AlphaFoldDB" id="A0A1X2GNN7"/>
<dbReference type="CDD" id="cd20071">
    <property type="entry name" value="SET_SMYD"/>
    <property type="match status" value="1"/>
</dbReference>
<reference evidence="5 6" key="1">
    <citation type="submission" date="2016-07" db="EMBL/GenBank/DDBJ databases">
        <title>Pervasive Adenine N6-methylation of Active Genes in Fungi.</title>
        <authorList>
            <consortium name="DOE Joint Genome Institute"/>
            <person name="Mondo S.J."/>
            <person name="Dannebaum R.O."/>
            <person name="Kuo R.C."/>
            <person name="Labutti K."/>
            <person name="Haridas S."/>
            <person name="Kuo A."/>
            <person name="Salamov A."/>
            <person name="Ahrendt S.R."/>
            <person name="Lipzen A."/>
            <person name="Sullivan W."/>
            <person name="Andreopoulos W.B."/>
            <person name="Clum A."/>
            <person name="Lindquist E."/>
            <person name="Daum C."/>
            <person name="Ramamoorthy G.K."/>
            <person name="Gryganskyi A."/>
            <person name="Culley D."/>
            <person name="Magnuson J.K."/>
            <person name="James T.Y."/>
            <person name="O'Malley M.A."/>
            <person name="Stajich J.E."/>
            <person name="Spatafora J.W."/>
            <person name="Visel A."/>
            <person name="Grigoriev I.V."/>
        </authorList>
    </citation>
    <scope>NUCLEOTIDE SEQUENCE [LARGE SCALE GENOMIC DNA]</scope>
    <source>
        <strain evidence="5 6">NRRL 3301</strain>
    </source>
</reference>
<dbReference type="SUPFAM" id="SSF82199">
    <property type="entry name" value="SET domain"/>
    <property type="match status" value="1"/>
</dbReference>
<dbReference type="PANTHER" id="PTHR12197:SF282">
    <property type="entry name" value="SET DOMAIN-CONTAINING PROTEIN"/>
    <property type="match status" value="1"/>
</dbReference>
<dbReference type="Gene3D" id="1.10.220.160">
    <property type="match status" value="1"/>
</dbReference>
<protein>
    <submittedName>
        <fullName evidence="5">SET domain-containing protein</fullName>
    </submittedName>
</protein>
<dbReference type="PANTHER" id="PTHR12197">
    <property type="entry name" value="HISTONE-LYSINE N-METHYLTRANSFERASE SMYD"/>
    <property type="match status" value="1"/>
</dbReference>
<dbReference type="EMBL" id="MCGT01000007">
    <property type="protein sequence ID" value="ORX58018.1"/>
    <property type="molecule type" value="Genomic_DNA"/>
</dbReference>
<evidence type="ECO:0000256" key="1">
    <source>
        <dbReference type="ARBA" id="ARBA00022723"/>
    </source>
</evidence>
<dbReference type="InterPro" id="IPR001214">
    <property type="entry name" value="SET_dom"/>
</dbReference>
<accession>A0A1X2GNN7</accession>
<dbReference type="Pfam" id="PF01753">
    <property type="entry name" value="zf-MYND"/>
    <property type="match status" value="1"/>
</dbReference>
<sequence length="545" mass="61123">MVNTNDSIEKNMEEKCLISDPPEAFGSSKKKKKPKKKKTLADLAPFYSDTMQRFPVQLKNTKANGRHAVAAEALDAGTTVCLEKATAFVVRSPYLDQQCHVCLGDLPAKMACQDCRMVFYCSQACIEKDEATHLKVCSLLAHAQSIGQSTDVDPDLLRLIIMLVASRDDNDISKTPYWCVDDLMSHREKAEPSFVRVISTAANRLIAQDPDLMHDLTVEDIVSLACRINSNAHGLGDNQSRNTDVALGLFPLGAMFFNHGCNPNTAFVGLDNGQLAFRTIRPVAKDEELVVSYIDLYDGRDDRRQILLTSKHFWCKCKRCQSNMQGSVDRFLQGVVCKACQQDVYVVPPTLMDDLLKDRSNLTTALNEPNTTQWACAKCQATEPSAHIARTLQECQQQYTQAITLVHERRQYTKAKQLLKPLVFDTRQLHALHSLRLNAAIPLMNCCRYEKDLKGAVEVNQFILNFFEQQAVQGGLPSQTSEVSDFWLNLGELYEALAAQHRDRALLEKKYHKVAQHAYTQASKVRSIVFGPSHPKTKAIQALRS</sequence>